<protein>
    <recommendedName>
        <fullName evidence="5">Charged multivesicular body protein 7</fullName>
    </recommendedName>
</protein>
<dbReference type="Pfam" id="PF03357">
    <property type="entry name" value="Snf7"/>
    <property type="match status" value="1"/>
</dbReference>
<evidence type="ECO:0000256" key="1">
    <source>
        <dbReference type="SAM" id="Coils"/>
    </source>
</evidence>
<dbReference type="GO" id="GO:0006900">
    <property type="term" value="P:vesicle budding from membrane"/>
    <property type="evidence" value="ECO:0007669"/>
    <property type="project" value="TreeGrafter"/>
</dbReference>
<evidence type="ECO:0008006" key="5">
    <source>
        <dbReference type="Google" id="ProtNLM"/>
    </source>
</evidence>
<accession>A0AAV9INC2</accession>
<evidence type="ECO:0000256" key="2">
    <source>
        <dbReference type="SAM" id="MobiDB-lite"/>
    </source>
</evidence>
<dbReference type="EMBL" id="JANCYU010000071">
    <property type="protein sequence ID" value="KAK4528920.1"/>
    <property type="molecule type" value="Genomic_DNA"/>
</dbReference>
<evidence type="ECO:0000313" key="4">
    <source>
        <dbReference type="Proteomes" id="UP001300502"/>
    </source>
</evidence>
<dbReference type="AlphaFoldDB" id="A0AAV9INC2"/>
<name>A0AAV9INC2_9RHOD</name>
<feature type="coiled-coil region" evidence="1">
    <location>
        <begin position="236"/>
        <end position="277"/>
    </location>
</feature>
<reference evidence="3 4" key="1">
    <citation type="submission" date="2022-07" db="EMBL/GenBank/DDBJ databases">
        <title>Genome-wide signatures of adaptation to extreme environments.</title>
        <authorList>
            <person name="Cho C.H."/>
            <person name="Yoon H.S."/>
        </authorList>
    </citation>
    <scope>NUCLEOTIDE SEQUENCE [LARGE SCALE GENOMIC DNA]</scope>
    <source>
        <strain evidence="3 4">108.79 E11</strain>
    </source>
</reference>
<dbReference type="Proteomes" id="UP001300502">
    <property type="component" value="Unassembled WGS sequence"/>
</dbReference>
<keyword evidence="4" id="KW-1185">Reference proteome</keyword>
<dbReference type="GO" id="GO:0032511">
    <property type="term" value="P:late endosome to vacuole transport via multivesicular body sorting pathway"/>
    <property type="evidence" value="ECO:0007669"/>
    <property type="project" value="TreeGrafter"/>
</dbReference>
<organism evidence="3 4">
    <name type="scientific">Galdieria yellowstonensis</name>
    <dbReference type="NCBI Taxonomy" id="3028027"/>
    <lineage>
        <taxon>Eukaryota</taxon>
        <taxon>Rhodophyta</taxon>
        <taxon>Bangiophyceae</taxon>
        <taxon>Galdieriales</taxon>
        <taxon>Galdieriaceae</taxon>
        <taxon>Galdieria</taxon>
    </lineage>
</organism>
<comment type="caution">
    <text evidence="3">The sequence shown here is derived from an EMBL/GenBank/DDBJ whole genome shotgun (WGS) entry which is preliminary data.</text>
</comment>
<feature type="compositionally biased region" description="Basic and acidic residues" evidence="2">
    <location>
        <begin position="399"/>
        <end position="428"/>
    </location>
</feature>
<feature type="region of interest" description="Disordered" evidence="2">
    <location>
        <begin position="389"/>
        <end position="440"/>
    </location>
</feature>
<keyword evidence="1" id="KW-0175">Coiled coil</keyword>
<gene>
    <name evidence="3" type="ORF">GAYE_SCF66G6868</name>
</gene>
<evidence type="ECO:0000313" key="3">
    <source>
        <dbReference type="EMBL" id="KAK4528920.1"/>
    </source>
</evidence>
<dbReference type="GO" id="GO:0005771">
    <property type="term" value="C:multivesicular body"/>
    <property type="evidence" value="ECO:0007669"/>
    <property type="project" value="TreeGrafter"/>
</dbReference>
<sequence length="440" mass="50847">MKDETSDMDDMLQREEVRKALWNAVLPATRQVDPVLWDSVVKVVEERIIEYLRNCPRQQANIEDFETNIVFEKEGPPASLDQVIKYLLERKELVPVGVFQLKNVAICDNSTNVTSFLASAFKYPFELLKQTCRPLLESWTGWGDNEACFPVTHKCLIEELIERIWSYVEEHKETHNGGRFLVQELCSVFSGDDVLCHRALYVLVQQEKAVVYEIEKDVFGVKFGPDLSMKAFDKNIFSMMHQISRLEKHIDNLNQKLSEMEERLKVCAEKLRKYKSSQNELYMIERKKASQLLNICKYLENSISRSYQQLNNLNELLYSSEAAEFSRQATQALQVGRDGLLLLNKDQNEKEIDDIMLDLQEHIENQREIDEILSSPILSSSEDLEEDLNRLEASLDSSPAKEKEDSQKRGSVKVEDTLSSRKNVEKQRVPNYAAVPLHSS</sequence>
<dbReference type="PANTHER" id="PTHR22761">
    <property type="entry name" value="CHARGED MULTIVESICULAR BODY PROTEIN"/>
    <property type="match status" value="1"/>
</dbReference>
<proteinExistence type="predicted"/>
<dbReference type="InterPro" id="IPR005024">
    <property type="entry name" value="Snf7_fam"/>
</dbReference>